<dbReference type="FunFam" id="2.120.10.30:FF:000037">
    <property type="entry name" value="Uncharacterized protein, isoform E"/>
    <property type="match status" value="1"/>
</dbReference>
<evidence type="ECO:0000313" key="3">
    <source>
        <dbReference type="EMBL" id="NII07376.1"/>
    </source>
</evidence>
<feature type="repeat" description="NHL" evidence="2">
    <location>
        <begin position="100"/>
        <end position="139"/>
    </location>
</feature>
<dbReference type="PANTHER" id="PTHR24104">
    <property type="entry name" value="E3 UBIQUITIN-PROTEIN LIGASE NHLRC1-RELATED"/>
    <property type="match status" value="1"/>
</dbReference>
<feature type="repeat" description="NHL" evidence="2">
    <location>
        <begin position="292"/>
        <end position="335"/>
    </location>
</feature>
<protein>
    <submittedName>
        <fullName evidence="3">6-bladed beta-propeller</fullName>
    </submittedName>
</protein>
<dbReference type="SUPFAM" id="SSF101898">
    <property type="entry name" value="NHL repeat"/>
    <property type="match status" value="1"/>
</dbReference>
<dbReference type="PROSITE" id="PS51125">
    <property type="entry name" value="NHL"/>
    <property type="match status" value="5"/>
</dbReference>
<feature type="repeat" description="NHL" evidence="2">
    <location>
        <begin position="151"/>
        <end position="194"/>
    </location>
</feature>
<dbReference type="AlphaFoldDB" id="A0A7X5UBA8"/>
<evidence type="ECO:0000313" key="4">
    <source>
        <dbReference type="Proteomes" id="UP000490980"/>
    </source>
</evidence>
<dbReference type="Proteomes" id="UP000490980">
    <property type="component" value="Unassembled WGS sequence"/>
</dbReference>
<dbReference type="GO" id="GO:0000209">
    <property type="term" value="P:protein polyubiquitination"/>
    <property type="evidence" value="ECO:0007669"/>
    <property type="project" value="TreeGrafter"/>
</dbReference>
<gene>
    <name evidence="3" type="ORF">HBF25_13380</name>
</gene>
<evidence type="ECO:0000256" key="2">
    <source>
        <dbReference type="PROSITE-ProRule" id="PRU00504"/>
    </source>
</evidence>
<sequence length="338" mass="36710">MADPVRAMRKKAIRFLPWLVAGMAFAMAVPVVAVAADKPILEYLYGWGQPGTGTGQFRAVRGIAAYDRKSINRTLIVVADGGRDMLRSYTWDMMFIDKWGEAGKDAGQFHEPRGVAVDPEGNIIVADSANHRIQKTAIGTTTFLERPGLPVMQFGSHGTGNGQFDMPTGVAVDGDGNILVADTLNHRIQKFDAKGKFLATWGRQGNGNGMLFMPTYLAIDRAGHVYVADSGNNRIQVFDAQGKYLSSIGSVGKEPGHFAEPKGIALDAKGNLWVVDRRNHRLQAFAPDGRSMGTFGKQGPGNGEFNFPEDLAFDSSGRLFVTDGMNGRIQVFKPVQMN</sequence>
<dbReference type="GO" id="GO:0008270">
    <property type="term" value="F:zinc ion binding"/>
    <property type="evidence" value="ECO:0007669"/>
    <property type="project" value="UniProtKB-KW"/>
</dbReference>
<dbReference type="GO" id="GO:0043161">
    <property type="term" value="P:proteasome-mediated ubiquitin-dependent protein catabolic process"/>
    <property type="evidence" value="ECO:0007669"/>
    <property type="project" value="TreeGrafter"/>
</dbReference>
<organism evidence="3 4">
    <name type="scientific">Luteibacter anthropi</name>
    <dbReference type="NCBI Taxonomy" id="564369"/>
    <lineage>
        <taxon>Bacteria</taxon>
        <taxon>Pseudomonadati</taxon>
        <taxon>Pseudomonadota</taxon>
        <taxon>Gammaproteobacteria</taxon>
        <taxon>Lysobacterales</taxon>
        <taxon>Rhodanobacteraceae</taxon>
        <taxon>Luteibacter</taxon>
    </lineage>
</organism>
<comment type="caution">
    <text evidence="3">The sequence shown here is derived from an EMBL/GenBank/DDBJ whole genome shotgun (WGS) entry which is preliminary data.</text>
</comment>
<dbReference type="RefSeq" id="WP_166949184.1">
    <property type="nucleotide sequence ID" value="NZ_JAARLZ010000006.1"/>
</dbReference>
<accession>A0A7X5UBA8</accession>
<dbReference type="GO" id="GO:0061630">
    <property type="term" value="F:ubiquitin protein ligase activity"/>
    <property type="evidence" value="ECO:0007669"/>
    <property type="project" value="TreeGrafter"/>
</dbReference>
<keyword evidence="4" id="KW-1185">Reference proteome</keyword>
<evidence type="ECO:0000256" key="1">
    <source>
        <dbReference type="ARBA" id="ARBA00022737"/>
    </source>
</evidence>
<keyword evidence="1" id="KW-0677">Repeat</keyword>
<feature type="repeat" description="NHL" evidence="2">
    <location>
        <begin position="205"/>
        <end position="241"/>
    </location>
</feature>
<dbReference type="Pfam" id="PF01436">
    <property type="entry name" value="NHL"/>
    <property type="match status" value="5"/>
</dbReference>
<dbReference type="EMBL" id="JAARLZ010000006">
    <property type="protein sequence ID" value="NII07376.1"/>
    <property type="molecule type" value="Genomic_DNA"/>
</dbReference>
<proteinExistence type="predicted"/>
<dbReference type="Gene3D" id="2.120.10.30">
    <property type="entry name" value="TolB, C-terminal domain"/>
    <property type="match status" value="3"/>
</dbReference>
<dbReference type="InterPro" id="IPR050952">
    <property type="entry name" value="TRIM-NHL_E3_ligases"/>
</dbReference>
<dbReference type="PANTHER" id="PTHR24104:SF25">
    <property type="entry name" value="PROTEIN LIN-41"/>
    <property type="match status" value="1"/>
</dbReference>
<feature type="repeat" description="NHL" evidence="2">
    <location>
        <begin position="245"/>
        <end position="288"/>
    </location>
</feature>
<dbReference type="InterPro" id="IPR011042">
    <property type="entry name" value="6-blade_b-propeller_TolB-like"/>
</dbReference>
<name>A0A7X5UBA8_9GAMM</name>
<dbReference type="InterPro" id="IPR001258">
    <property type="entry name" value="NHL_repeat"/>
</dbReference>
<reference evidence="3 4" key="1">
    <citation type="submission" date="2020-03" db="EMBL/GenBank/DDBJ databases">
        <authorList>
            <person name="Lai Q."/>
        </authorList>
    </citation>
    <scope>NUCLEOTIDE SEQUENCE [LARGE SCALE GENOMIC DNA]</scope>
    <source>
        <strain evidence="3 4">CCUG 25036</strain>
    </source>
</reference>